<dbReference type="AlphaFoldDB" id="A0A3Q7IGP0"/>
<organism evidence="1">
    <name type="scientific">Solanum lycopersicum</name>
    <name type="common">Tomato</name>
    <name type="synonym">Lycopersicon esculentum</name>
    <dbReference type="NCBI Taxonomy" id="4081"/>
    <lineage>
        <taxon>Eukaryota</taxon>
        <taxon>Viridiplantae</taxon>
        <taxon>Streptophyta</taxon>
        <taxon>Embryophyta</taxon>
        <taxon>Tracheophyta</taxon>
        <taxon>Spermatophyta</taxon>
        <taxon>Magnoliopsida</taxon>
        <taxon>eudicotyledons</taxon>
        <taxon>Gunneridae</taxon>
        <taxon>Pentapetalae</taxon>
        <taxon>asterids</taxon>
        <taxon>lamiids</taxon>
        <taxon>Solanales</taxon>
        <taxon>Solanaceae</taxon>
        <taxon>Solanoideae</taxon>
        <taxon>Solaneae</taxon>
        <taxon>Solanum</taxon>
        <taxon>Solanum subgen. Lycopersicon</taxon>
    </lineage>
</organism>
<keyword evidence="2" id="KW-1185">Reference proteome</keyword>
<name>A0A3Q7IGP0_SOLLC</name>
<dbReference type="InParanoid" id="A0A3Q7IGP0"/>
<dbReference type="Proteomes" id="UP000004994">
    <property type="component" value="Chromosome 10"/>
</dbReference>
<evidence type="ECO:0000313" key="1">
    <source>
        <dbReference type="EnsemblPlants" id="Solyc10g052815.1.1"/>
    </source>
</evidence>
<sequence>MQQLTEYKKCKKGCRKWRNKWRNKKKTMRQEVIEDCSNVKFNRNKSSLSYFGVNWPIDVMKLMKAVKVAVKT</sequence>
<evidence type="ECO:0000313" key="2">
    <source>
        <dbReference type="Proteomes" id="UP000004994"/>
    </source>
</evidence>
<protein>
    <submittedName>
        <fullName evidence="1">Uncharacterized protein</fullName>
    </submittedName>
</protein>
<reference evidence="1" key="2">
    <citation type="submission" date="2019-01" db="UniProtKB">
        <authorList>
            <consortium name="EnsemblPlants"/>
        </authorList>
    </citation>
    <scope>IDENTIFICATION</scope>
    <source>
        <strain evidence="1">cv. Heinz 1706</strain>
    </source>
</reference>
<dbReference type="EnsemblPlants" id="Solyc10g052815.1.1">
    <property type="protein sequence ID" value="Solyc10g052815.1.1"/>
    <property type="gene ID" value="Solyc10g052815.1"/>
</dbReference>
<proteinExistence type="predicted"/>
<accession>A0A3Q7IGP0</accession>
<reference evidence="1" key="1">
    <citation type="journal article" date="2012" name="Nature">
        <title>The tomato genome sequence provides insights into fleshy fruit evolution.</title>
        <authorList>
            <consortium name="Tomato Genome Consortium"/>
        </authorList>
    </citation>
    <scope>NUCLEOTIDE SEQUENCE [LARGE SCALE GENOMIC DNA]</scope>
    <source>
        <strain evidence="1">cv. Heinz 1706</strain>
    </source>
</reference>
<dbReference type="Gramene" id="Solyc10g052815.1.1">
    <property type="protein sequence ID" value="Solyc10g052815.1.1"/>
    <property type="gene ID" value="Solyc10g052815.1"/>
</dbReference>